<evidence type="ECO:0000256" key="3">
    <source>
        <dbReference type="ARBA" id="ARBA00023155"/>
    </source>
</evidence>
<feature type="non-terminal residue" evidence="9">
    <location>
        <position position="156"/>
    </location>
</feature>
<dbReference type="SUPFAM" id="SSF46689">
    <property type="entry name" value="Homeodomain-like"/>
    <property type="match status" value="1"/>
</dbReference>
<dbReference type="EMBL" id="CAJNOC010001083">
    <property type="protein sequence ID" value="CAF0833493.1"/>
    <property type="molecule type" value="Genomic_DNA"/>
</dbReference>
<gene>
    <name evidence="9" type="ORF">OXX778_LOCUS8089</name>
</gene>
<dbReference type="InterPro" id="IPR017970">
    <property type="entry name" value="Homeobox_CS"/>
</dbReference>
<dbReference type="GO" id="GO:0000981">
    <property type="term" value="F:DNA-binding transcription factor activity, RNA polymerase II-specific"/>
    <property type="evidence" value="ECO:0007669"/>
    <property type="project" value="InterPro"/>
</dbReference>
<dbReference type="SMART" id="SM00389">
    <property type="entry name" value="HOX"/>
    <property type="match status" value="1"/>
</dbReference>
<dbReference type="Gene3D" id="1.10.10.60">
    <property type="entry name" value="Homeodomain-like"/>
    <property type="match status" value="1"/>
</dbReference>
<dbReference type="PROSITE" id="PS00027">
    <property type="entry name" value="HOMEOBOX_1"/>
    <property type="match status" value="1"/>
</dbReference>
<evidence type="ECO:0000259" key="8">
    <source>
        <dbReference type="PROSITE" id="PS50071"/>
    </source>
</evidence>
<reference evidence="9" key="1">
    <citation type="submission" date="2021-02" db="EMBL/GenBank/DDBJ databases">
        <authorList>
            <person name="Nowell W R."/>
        </authorList>
    </citation>
    <scope>NUCLEOTIDE SEQUENCE</scope>
    <source>
        <strain evidence="9">Ploen Becks lab</strain>
    </source>
</reference>
<sequence>MTEYQFASNQEYQYYYPTNQEYNYYSYYASTNTYHDTQSYQTYNSNLNDSTSSSTSSSVCEKRKQRRIRTTFSSGQLKELEKSFSETHYPDIYTREEIAIKIDLTEARVQVWFQNRRAKFRKNEKQNSKNSKKSKSNGSDSINKWLVPNIVKSTTP</sequence>
<dbReference type="PANTHER" id="PTHR24329:SF543">
    <property type="entry name" value="FI01017P-RELATED"/>
    <property type="match status" value="1"/>
</dbReference>
<comment type="subcellular location">
    <subcellularLocation>
        <location evidence="1 5 6">Nucleus</location>
    </subcellularLocation>
</comment>
<keyword evidence="10" id="KW-1185">Reference proteome</keyword>
<name>A0A813V679_9BILA</name>
<dbReference type="InterPro" id="IPR050649">
    <property type="entry name" value="Paired_Homeobox_TFs"/>
</dbReference>
<dbReference type="AlphaFoldDB" id="A0A813V679"/>
<keyword evidence="2 5" id="KW-0238">DNA-binding</keyword>
<organism evidence="9 10">
    <name type="scientific">Brachionus calyciflorus</name>
    <dbReference type="NCBI Taxonomy" id="104777"/>
    <lineage>
        <taxon>Eukaryota</taxon>
        <taxon>Metazoa</taxon>
        <taxon>Spiralia</taxon>
        <taxon>Gnathifera</taxon>
        <taxon>Rotifera</taxon>
        <taxon>Eurotatoria</taxon>
        <taxon>Monogononta</taxon>
        <taxon>Pseudotrocha</taxon>
        <taxon>Ploima</taxon>
        <taxon>Brachionidae</taxon>
        <taxon>Brachionus</taxon>
    </lineage>
</organism>
<evidence type="ECO:0000256" key="5">
    <source>
        <dbReference type="PROSITE-ProRule" id="PRU00108"/>
    </source>
</evidence>
<evidence type="ECO:0000313" key="10">
    <source>
        <dbReference type="Proteomes" id="UP000663879"/>
    </source>
</evidence>
<feature type="DNA-binding region" description="Homeobox" evidence="5">
    <location>
        <begin position="65"/>
        <end position="124"/>
    </location>
</feature>
<evidence type="ECO:0000256" key="2">
    <source>
        <dbReference type="ARBA" id="ARBA00023125"/>
    </source>
</evidence>
<dbReference type="GO" id="GO:0005634">
    <property type="term" value="C:nucleus"/>
    <property type="evidence" value="ECO:0007669"/>
    <property type="project" value="UniProtKB-SubCell"/>
</dbReference>
<dbReference type="PANTHER" id="PTHR24329">
    <property type="entry name" value="HOMEOBOX PROTEIN ARISTALESS"/>
    <property type="match status" value="1"/>
</dbReference>
<dbReference type="OrthoDB" id="6159439at2759"/>
<dbReference type="CDD" id="cd00086">
    <property type="entry name" value="homeodomain"/>
    <property type="match status" value="1"/>
</dbReference>
<dbReference type="FunFam" id="1.10.10.60:FF:000182">
    <property type="entry name" value="Paired like homeobox 2B"/>
    <property type="match status" value="1"/>
</dbReference>
<evidence type="ECO:0000256" key="6">
    <source>
        <dbReference type="RuleBase" id="RU000682"/>
    </source>
</evidence>
<keyword evidence="4 5" id="KW-0539">Nucleus</keyword>
<dbReference type="InterPro" id="IPR009057">
    <property type="entry name" value="Homeodomain-like_sf"/>
</dbReference>
<dbReference type="InterPro" id="IPR001356">
    <property type="entry name" value="HD"/>
</dbReference>
<feature type="domain" description="Homeobox" evidence="8">
    <location>
        <begin position="63"/>
        <end position="123"/>
    </location>
</feature>
<dbReference type="Proteomes" id="UP000663879">
    <property type="component" value="Unassembled WGS sequence"/>
</dbReference>
<accession>A0A813V679</accession>
<dbReference type="PROSITE" id="PS50071">
    <property type="entry name" value="HOMEOBOX_2"/>
    <property type="match status" value="1"/>
</dbReference>
<dbReference type="Pfam" id="PF00046">
    <property type="entry name" value="Homeodomain"/>
    <property type="match status" value="1"/>
</dbReference>
<evidence type="ECO:0000256" key="7">
    <source>
        <dbReference type="SAM" id="MobiDB-lite"/>
    </source>
</evidence>
<proteinExistence type="predicted"/>
<dbReference type="GO" id="GO:0000977">
    <property type="term" value="F:RNA polymerase II transcription regulatory region sequence-specific DNA binding"/>
    <property type="evidence" value="ECO:0007669"/>
    <property type="project" value="TreeGrafter"/>
</dbReference>
<evidence type="ECO:0000313" key="9">
    <source>
        <dbReference type="EMBL" id="CAF0833493.1"/>
    </source>
</evidence>
<evidence type="ECO:0000256" key="1">
    <source>
        <dbReference type="ARBA" id="ARBA00004123"/>
    </source>
</evidence>
<evidence type="ECO:0000256" key="4">
    <source>
        <dbReference type="ARBA" id="ARBA00023242"/>
    </source>
</evidence>
<comment type="caution">
    <text evidence="9">The sequence shown here is derived from an EMBL/GenBank/DDBJ whole genome shotgun (WGS) entry which is preliminary data.</text>
</comment>
<feature type="region of interest" description="Disordered" evidence="7">
    <location>
        <begin position="121"/>
        <end position="156"/>
    </location>
</feature>
<protein>
    <recommendedName>
        <fullName evidence="8">Homeobox domain-containing protein</fullName>
    </recommendedName>
</protein>
<keyword evidence="3 5" id="KW-0371">Homeobox</keyword>